<dbReference type="Proteomes" id="UP000266841">
    <property type="component" value="Unassembled WGS sequence"/>
</dbReference>
<proteinExistence type="predicted"/>
<comment type="caution">
    <text evidence="4">The sequence shown here is derived from an EMBL/GenBank/DDBJ whole genome shotgun (WGS) entry which is preliminary data.</text>
</comment>
<protein>
    <recommendedName>
        <fullName evidence="3">EF-hand domain-containing protein</fullName>
    </recommendedName>
</protein>
<keyword evidence="2" id="KW-0472">Membrane</keyword>
<feature type="transmembrane region" description="Helical" evidence="2">
    <location>
        <begin position="128"/>
        <end position="151"/>
    </location>
</feature>
<feature type="domain" description="EF-hand" evidence="3">
    <location>
        <begin position="81"/>
        <end position="116"/>
    </location>
</feature>
<evidence type="ECO:0000259" key="3">
    <source>
        <dbReference type="PROSITE" id="PS50222"/>
    </source>
</evidence>
<keyword evidence="2" id="KW-1133">Transmembrane helix</keyword>
<feature type="region of interest" description="Disordered" evidence="1">
    <location>
        <begin position="199"/>
        <end position="219"/>
    </location>
</feature>
<evidence type="ECO:0000313" key="5">
    <source>
        <dbReference type="Proteomes" id="UP000266841"/>
    </source>
</evidence>
<dbReference type="EMBL" id="AGNL01018402">
    <property type="protein sequence ID" value="EJK63155.1"/>
    <property type="molecule type" value="Genomic_DNA"/>
</dbReference>
<evidence type="ECO:0000256" key="1">
    <source>
        <dbReference type="SAM" id="MobiDB-lite"/>
    </source>
</evidence>
<dbReference type="OrthoDB" id="55111at2759"/>
<keyword evidence="2" id="KW-0812">Transmembrane</keyword>
<name>K0SCS4_THAOC</name>
<evidence type="ECO:0000313" key="4">
    <source>
        <dbReference type="EMBL" id="EJK63155.1"/>
    </source>
</evidence>
<dbReference type="PROSITE" id="PS00018">
    <property type="entry name" value="EF_HAND_1"/>
    <property type="match status" value="1"/>
</dbReference>
<accession>K0SCS4</accession>
<feature type="region of interest" description="Disordered" evidence="1">
    <location>
        <begin position="1"/>
        <end position="38"/>
    </location>
</feature>
<organism evidence="4 5">
    <name type="scientific">Thalassiosira oceanica</name>
    <name type="common">Marine diatom</name>
    <dbReference type="NCBI Taxonomy" id="159749"/>
    <lineage>
        <taxon>Eukaryota</taxon>
        <taxon>Sar</taxon>
        <taxon>Stramenopiles</taxon>
        <taxon>Ochrophyta</taxon>
        <taxon>Bacillariophyta</taxon>
        <taxon>Coscinodiscophyceae</taxon>
        <taxon>Thalassiosirophycidae</taxon>
        <taxon>Thalassiosirales</taxon>
        <taxon>Thalassiosiraceae</taxon>
        <taxon>Thalassiosira</taxon>
    </lineage>
</organism>
<dbReference type="eggNOG" id="ENOG502S6WM">
    <property type="taxonomic scope" value="Eukaryota"/>
</dbReference>
<dbReference type="OMA" id="GHDECAS"/>
<dbReference type="InterPro" id="IPR018247">
    <property type="entry name" value="EF_Hand_1_Ca_BS"/>
</dbReference>
<dbReference type="GO" id="GO:0005509">
    <property type="term" value="F:calcium ion binding"/>
    <property type="evidence" value="ECO:0007669"/>
    <property type="project" value="InterPro"/>
</dbReference>
<reference evidence="4 5" key="1">
    <citation type="journal article" date="2012" name="Genome Biol.">
        <title>Genome and low-iron response of an oceanic diatom adapted to chronic iron limitation.</title>
        <authorList>
            <person name="Lommer M."/>
            <person name="Specht M."/>
            <person name="Roy A.S."/>
            <person name="Kraemer L."/>
            <person name="Andreson R."/>
            <person name="Gutowska M.A."/>
            <person name="Wolf J."/>
            <person name="Bergner S.V."/>
            <person name="Schilhabel M.B."/>
            <person name="Klostermeier U.C."/>
            <person name="Beiko R.G."/>
            <person name="Rosenstiel P."/>
            <person name="Hippler M."/>
            <person name="Laroche J."/>
        </authorList>
    </citation>
    <scope>NUCLEOTIDE SEQUENCE [LARGE SCALE GENOMIC DNA]</scope>
    <source>
        <strain evidence="4 5">CCMP1005</strain>
    </source>
</reference>
<dbReference type="AlphaFoldDB" id="K0SCS4"/>
<keyword evidence="5" id="KW-1185">Reference proteome</keyword>
<gene>
    <name evidence="4" type="ORF">THAOC_16204</name>
</gene>
<dbReference type="PROSITE" id="PS50222">
    <property type="entry name" value="EF_HAND_2"/>
    <property type="match status" value="1"/>
</dbReference>
<dbReference type="InterPro" id="IPR002048">
    <property type="entry name" value="EF_hand_dom"/>
</dbReference>
<evidence type="ECO:0000256" key="2">
    <source>
        <dbReference type="SAM" id="Phobius"/>
    </source>
</evidence>
<sequence>MVERRDRRFSGKQGSAQLDQDAKVHVVPPPPPPAAEVDEDFEVAEPATKRPSIRAHPIGGYNPHQSVSTRCLELWDQSGKGYLDEVEYNMRKRDSDGDGILSKVEVKAIVAELMADQKEYRLYWKASCWLLLMVALLALSNLGTSLAAGVLTKDTQADVQSGAILSKATGKIMSMQVISYTYGLEELSDDEFEERRALVESEMESDPEHEDHLHRRLGRRNGRNRKIAYDQGKIRERDLHDIAVQCDGVNTVSIERRWRNSVGGAGGDYSLTRDVDALCGPGTVVRRKGKKVKKTKKDKRTIDIKTALRKGNCKMCKKDDDLDDGMVVVEEQVTFKQSDGREVSFKCGRGGSCYGSGRTLLQGEGHPCHLHRDYAGAGECDEGLVCRDPLDHRARRGTGECTRLQSNALVGMACDVDLGVDACESGYTCHASDNDYAAAAGNGRTKIVARRQNVGVVAGTCVGIEQRAHRADTCDASLGDQACDGGYHCLGSNGVDLGGKGYGVCTNIPKNVRAGGVCDRSLGADSCRENYYCGEGGVGRSGRGLEVHVADEEVESEEARDAGQQRDLLAMMAGGGGGVMTSRSTGHGRCTRAVRVGGKCFDHESCGWNKNKGKPYQCVGLGMVNFGAVTLDGPVTGDRGKFGFCG</sequence>